<dbReference type="Pfam" id="PF00400">
    <property type="entry name" value="WD40"/>
    <property type="match status" value="4"/>
</dbReference>
<keyword evidence="9" id="KW-0906">Nuclear pore complex</keyword>
<evidence type="ECO:0000256" key="10">
    <source>
        <dbReference type="ARBA" id="ARBA00023242"/>
    </source>
</evidence>
<comment type="subcellular location">
    <subcellularLocation>
        <location evidence="1">Nucleus</location>
        <location evidence="1">Nuclear pore complex</location>
    </subcellularLocation>
</comment>
<dbReference type="GO" id="GO:0031080">
    <property type="term" value="C:nuclear pore outer ring"/>
    <property type="evidence" value="ECO:0007669"/>
    <property type="project" value="TreeGrafter"/>
</dbReference>
<evidence type="ECO:0000256" key="2">
    <source>
        <dbReference type="ARBA" id="ARBA00010102"/>
    </source>
</evidence>
<proteinExistence type="inferred from homology"/>
<dbReference type="AlphaFoldDB" id="A0A250WWI2"/>
<evidence type="ECO:0000256" key="3">
    <source>
        <dbReference type="ARBA" id="ARBA00022448"/>
    </source>
</evidence>
<feature type="repeat" description="WD" evidence="11">
    <location>
        <begin position="52"/>
        <end position="86"/>
    </location>
</feature>
<dbReference type="InterPro" id="IPR037363">
    <property type="entry name" value="Sec13/Seh1_fam"/>
</dbReference>
<organism evidence="13 14">
    <name type="scientific">Chlamydomonas eustigma</name>
    <dbReference type="NCBI Taxonomy" id="1157962"/>
    <lineage>
        <taxon>Eukaryota</taxon>
        <taxon>Viridiplantae</taxon>
        <taxon>Chlorophyta</taxon>
        <taxon>core chlorophytes</taxon>
        <taxon>Chlorophyceae</taxon>
        <taxon>CS clade</taxon>
        <taxon>Chlamydomonadales</taxon>
        <taxon>Chlamydomonadaceae</taxon>
        <taxon>Chlamydomonas</taxon>
    </lineage>
</organism>
<name>A0A250WWI2_9CHLO</name>
<protein>
    <recommendedName>
        <fullName evidence="12">Anaphase-promoting complex subunit 4-like WD40 domain-containing protein</fullName>
    </recommendedName>
</protein>
<dbReference type="InterPro" id="IPR024977">
    <property type="entry name" value="Apc4-like_WD40_dom"/>
</dbReference>
<comment type="similarity">
    <text evidence="2">Belongs to the WD repeat SEC13 family.</text>
</comment>
<keyword evidence="8" id="KW-0811">Translocation</keyword>
<keyword evidence="7" id="KW-0653">Protein transport</keyword>
<dbReference type="InterPro" id="IPR036322">
    <property type="entry name" value="WD40_repeat_dom_sf"/>
</dbReference>
<feature type="repeat" description="WD" evidence="11">
    <location>
        <begin position="208"/>
        <end position="244"/>
    </location>
</feature>
<dbReference type="Gene3D" id="2.130.10.10">
    <property type="entry name" value="YVTN repeat-like/Quinoprotein amine dehydrogenase"/>
    <property type="match status" value="1"/>
</dbReference>
<evidence type="ECO:0000256" key="1">
    <source>
        <dbReference type="ARBA" id="ARBA00004567"/>
    </source>
</evidence>
<dbReference type="PROSITE" id="PS50294">
    <property type="entry name" value="WD_REPEATS_REGION"/>
    <property type="match status" value="1"/>
</dbReference>
<evidence type="ECO:0000256" key="5">
    <source>
        <dbReference type="ARBA" id="ARBA00022737"/>
    </source>
</evidence>
<dbReference type="GO" id="GO:0090114">
    <property type="term" value="P:COPII-coated vesicle budding"/>
    <property type="evidence" value="ECO:0007669"/>
    <property type="project" value="TreeGrafter"/>
</dbReference>
<keyword evidence="14" id="KW-1185">Reference proteome</keyword>
<dbReference type="InterPro" id="IPR001680">
    <property type="entry name" value="WD40_rpt"/>
</dbReference>
<dbReference type="GO" id="GO:0006606">
    <property type="term" value="P:protein import into nucleus"/>
    <property type="evidence" value="ECO:0007669"/>
    <property type="project" value="TreeGrafter"/>
</dbReference>
<dbReference type="GO" id="GO:0051028">
    <property type="term" value="P:mRNA transport"/>
    <property type="evidence" value="ECO:0007669"/>
    <property type="project" value="UniProtKB-KW"/>
</dbReference>
<evidence type="ECO:0000256" key="4">
    <source>
        <dbReference type="ARBA" id="ARBA00022574"/>
    </source>
</evidence>
<evidence type="ECO:0000313" key="13">
    <source>
        <dbReference type="EMBL" id="GAX74890.1"/>
    </source>
</evidence>
<dbReference type="EMBL" id="BEGY01000009">
    <property type="protein sequence ID" value="GAX74890.1"/>
    <property type="molecule type" value="Genomic_DNA"/>
</dbReference>
<dbReference type="InterPro" id="IPR015943">
    <property type="entry name" value="WD40/YVTN_repeat-like_dom_sf"/>
</dbReference>
<dbReference type="Proteomes" id="UP000232323">
    <property type="component" value="Unassembled WGS sequence"/>
</dbReference>
<keyword evidence="10" id="KW-0539">Nucleus</keyword>
<dbReference type="GO" id="GO:0030127">
    <property type="term" value="C:COPII vesicle coat"/>
    <property type="evidence" value="ECO:0007669"/>
    <property type="project" value="TreeGrafter"/>
</dbReference>
<evidence type="ECO:0000259" key="12">
    <source>
        <dbReference type="Pfam" id="PF12894"/>
    </source>
</evidence>
<dbReference type="Pfam" id="PF12894">
    <property type="entry name" value="ANAPC4_WD40"/>
    <property type="match status" value="1"/>
</dbReference>
<dbReference type="STRING" id="1157962.A0A250WWI2"/>
<evidence type="ECO:0000313" key="14">
    <source>
        <dbReference type="Proteomes" id="UP000232323"/>
    </source>
</evidence>
<feature type="repeat" description="WD" evidence="11">
    <location>
        <begin position="8"/>
        <end position="49"/>
    </location>
</feature>
<keyword evidence="6" id="KW-0509">mRNA transport</keyword>
<dbReference type="SUPFAM" id="SSF50978">
    <property type="entry name" value="WD40 repeat-like"/>
    <property type="match status" value="1"/>
</dbReference>
<dbReference type="PANTHER" id="PTHR11024:SF2">
    <property type="entry name" value="PROTEIN SEC13 HOMOLOG"/>
    <property type="match status" value="1"/>
</dbReference>
<keyword evidence="4 11" id="KW-0853">WD repeat</keyword>
<sequence>MAGSVTFESGHSDMVHDAQLDYYGRRLATCSSDKTVKVFDVVGEQHVHLADLRGHEGPVWQVAWAHPRFGSLLASCSFDHRVIIWKETHEGQWQQVYITPSTLHTASINSIAWAPQELGLILAVASSDGTCSVLEYTPAQANWSFEKLPGSHAIGVTAVSWSPPVPSGALVSSKTPGPFVKRLVTAGCDNMIKTWRCVDGVWSEQESMLGHSDWVRDVAWAPNLGLPKNTIASGGQDGQVYIWSEKSAGGWERRLVHDFRPAPVWRVSWSTTGNILAVSDGNNAVTLWKETIDGVWQQITQ</sequence>
<keyword evidence="5" id="KW-0677">Repeat</keyword>
<keyword evidence="3" id="KW-0813">Transport</keyword>
<feature type="domain" description="Anaphase-promoting complex subunit 4-like WD40" evidence="12">
    <location>
        <begin position="92"/>
        <end position="161"/>
    </location>
</feature>
<dbReference type="SMART" id="SM00320">
    <property type="entry name" value="WD40"/>
    <property type="match status" value="6"/>
</dbReference>
<evidence type="ECO:0000256" key="11">
    <source>
        <dbReference type="PROSITE-ProRule" id="PRU00221"/>
    </source>
</evidence>
<dbReference type="PANTHER" id="PTHR11024">
    <property type="entry name" value="NUCLEAR PORE COMPLEX PROTEIN SEC13 / SEH1 FAMILY MEMBER"/>
    <property type="match status" value="1"/>
</dbReference>
<gene>
    <name evidence="13" type="ORF">CEUSTIGMA_g2336.t1</name>
</gene>
<evidence type="ECO:0000256" key="9">
    <source>
        <dbReference type="ARBA" id="ARBA00023132"/>
    </source>
</evidence>
<dbReference type="GO" id="GO:0005198">
    <property type="term" value="F:structural molecule activity"/>
    <property type="evidence" value="ECO:0007669"/>
    <property type="project" value="InterPro"/>
</dbReference>
<dbReference type="OrthoDB" id="364224at2759"/>
<evidence type="ECO:0000256" key="8">
    <source>
        <dbReference type="ARBA" id="ARBA00023010"/>
    </source>
</evidence>
<evidence type="ECO:0000256" key="7">
    <source>
        <dbReference type="ARBA" id="ARBA00022927"/>
    </source>
</evidence>
<dbReference type="PROSITE" id="PS50082">
    <property type="entry name" value="WD_REPEATS_2"/>
    <property type="match status" value="3"/>
</dbReference>
<comment type="caution">
    <text evidence="13">The sequence shown here is derived from an EMBL/GenBank/DDBJ whole genome shotgun (WGS) entry which is preliminary data.</text>
</comment>
<evidence type="ECO:0000256" key="6">
    <source>
        <dbReference type="ARBA" id="ARBA00022816"/>
    </source>
</evidence>
<accession>A0A250WWI2</accession>
<reference evidence="13 14" key="1">
    <citation type="submission" date="2017-08" db="EMBL/GenBank/DDBJ databases">
        <title>Acidophilic green algal genome provides insights into adaptation to an acidic environment.</title>
        <authorList>
            <person name="Hirooka S."/>
            <person name="Hirose Y."/>
            <person name="Kanesaki Y."/>
            <person name="Higuchi S."/>
            <person name="Fujiwara T."/>
            <person name="Onuma R."/>
            <person name="Era A."/>
            <person name="Ohbayashi R."/>
            <person name="Uzuka A."/>
            <person name="Nozaki H."/>
            <person name="Yoshikawa H."/>
            <person name="Miyagishima S.Y."/>
        </authorList>
    </citation>
    <scope>NUCLEOTIDE SEQUENCE [LARGE SCALE GENOMIC DNA]</scope>
    <source>
        <strain evidence="13 14">NIES-2499</strain>
    </source>
</reference>